<feature type="non-terminal residue" evidence="2">
    <location>
        <position position="1"/>
    </location>
</feature>
<accession>A0ABV0S8S4</accession>
<reference evidence="2 3" key="1">
    <citation type="submission" date="2021-06" db="EMBL/GenBank/DDBJ databases">
        <authorList>
            <person name="Palmer J.M."/>
        </authorList>
    </citation>
    <scope>NUCLEOTIDE SEQUENCE [LARGE SCALE GENOMIC DNA]</scope>
    <source>
        <strain evidence="2 3">XC_2019</strain>
        <tissue evidence="2">Muscle</tissue>
    </source>
</reference>
<dbReference type="PANTHER" id="PTHR13743">
    <property type="entry name" value="BEIGE/BEACH-RELATED"/>
    <property type="match status" value="1"/>
</dbReference>
<keyword evidence="3" id="KW-1185">Reference proteome</keyword>
<gene>
    <name evidence="2" type="ORF">XENOCAPTIV_007818</name>
</gene>
<evidence type="ECO:0000313" key="2">
    <source>
        <dbReference type="EMBL" id="MEQ2215917.1"/>
    </source>
</evidence>
<sequence>SKIGPEEAFFLYSSGPDLTSIMPCKYGKSRGSISKFVSQEGLSSKEVQSISLDANAFRSLLPIETHGLQSVLHKIGGTGNFVFLFAQTVELSDCEKTQALALRVLLSLCKHNQHRIHEMDCYHGYSMIHQVLIKSKCIVGYHMLKVSHTLNSRLFRSLYPPSLVTLLDGCCSGSVLILGDDGQFRLDAESVAVVQDVKLLSEILLDWKIWAKAEVNKARFLLHCGVWETLLTALEILIRVHHPHQVYNIRQFLNAEVVHRFLLTCQVLQEHRDDHLTAISQEVCLSFIKIIQEVLGSPPDMDLLKLICNFLLAVHPPTNTYVCHTPSSFYFSLHIGKEAVLLNTVPLNQSPINPMHQALFDVSVPQMGSCTRKRCSPLCT</sequence>
<evidence type="ECO:0000313" key="3">
    <source>
        <dbReference type="Proteomes" id="UP001434883"/>
    </source>
</evidence>
<comment type="caution">
    <text evidence="2">The sequence shown here is derived from an EMBL/GenBank/DDBJ whole genome shotgun (WGS) entry which is preliminary data.</text>
</comment>
<proteinExistence type="predicted"/>
<dbReference type="InterPro" id="IPR050865">
    <property type="entry name" value="BEACH_Domain"/>
</dbReference>
<dbReference type="EMBL" id="JAHRIN010069118">
    <property type="protein sequence ID" value="MEQ2215917.1"/>
    <property type="molecule type" value="Genomic_DNA"/>
</dbReference>
<evidence type="ECO:0000256" key="1">
    <source>
        <dbReference type="ARBA" id="ARBA00022574"/>
    </source>
</evidence>
<name>A0ABV0S8S4_9TELE</name>
<evidence type="ECO:0008006" key="4">
    <source>
        <dbReference type="Google" id="ProtNLM"/>
    </source>
</evidence>
<dbReference type="Proteomes" id="UP001434883">
    <property type="component" value="Unassembled WGS sequence"/>
</dbReference>
<organism evidence="2 3">
    <name type="scientific">Xenoophorus captivus</name>
    <dbReference type="NCBI Taxonomy" id="1517983"/>
    <lineage>
        <taxon>Eukaryota</taxon>
        <taxon>Metazoa</taxon>
        <taxon>Chordata</taxon>
        <taxon>Craniata</taxon>
        <taxon>Vertebrata</taxon>
        <taxon>Euteleostomi</taxon>
        <taxon>Actinopterygii</taxon>
        <taxon>Neopterygii</taxon>
        <taxon>Teleostei</taxon>
        <taxon>Neoteleostei</taxon>
        <taxon>Acanthomorphata</taxon>
        <taxon>Ovalentaria</taxon>
        <taxon>Atherinomorphae</taxon>
        <taxon>Cyprinodontiformes</taxon>
        <taxon>Goodeidae</taxon>
        <taxon>Xenoophorus</taxon>
    </lineage>
</organism>
<dbReference type="PANTHER" id="PTHR13743:SF86">
    <property type="entry name" value="LYSOSOMAL-TRAFFICKING REGULATOR"/>
    <property type="match status" value="1"/>
</dbReference>
<keyword evidence="1" id="KW-0853">WD repeat</keyword>
<protein>
    <recommendedName>
        <fullName evidence="4">LYST</fullName>
    </recommendedName>
</protein>